<evidence type="ECO:0000313" key="11">
    <source>
        <dbReference type="Proteomes" id="UP000235836"/>
    </source>
</evidence>
<sequence>MATRPSFRDRAFVVRTYDFGEADRVVVLLTRNHGLVRSVAKGVRKAKSRFGSRVQMFVELDVQLYPARNQGRGLATITQADTVAYYGRGIIDDFDRYTAGCAILESAERLSYAESDGTLFDDISHSLRLLQDTTNPTLVLDAFILQATAHAGWGLSLFNCAQCGRPGPHHAFHPQIGGAACLHCRPSGSREVEESTLHIMWLLSGGHYAAAQERLTETTAVQVHRLATQHLQYHLESAVSSLKIMEQA</sequence>
<keyword evidence="11" id="KW-1185">Reference proteome</keyword>
<evidence type="ECO:0000256" key="2">
    <source>
        <dbReference type="ARBA" id="ARBA00007452"/>
    </source>
</evidence>
<dbReference type="Pfam" id="PF11967">
    <property type="entry name" value="RecO_N"/>
    <property type="match status" value="1"/>
</dbReference>
<comment type="similarity">
    <text evidence="2 8">Belongs to the RecO family.</text>
</comment>
<dbReference type="Pfam" id="PF02565">
    <property type="entry name" value="RecO_C"/>
    <property type="match status" value="1"/>
</dbReference>
<dbReference type="PANTHER" id="PTHR33991:SF1">
    <property type="entry name" value="DNA REPAIR PROTEIN RECO"/>
    <property type="match status" value="1"/>
</dbReference>
<keyword evidence="5 8" id="KW-0233">DNA recombination</keyword>
<protein>
    <recommendedName>
        <fullName evidence="3 8">DNA repair protein RecO</fullName>
    </recommendedName>
    <alternativeName>
        <fullName evidence="7 8">Recombination protein O</fullName>
    </alternativeName>
</protein>
<dbReference type="SUPFAM" id="SSF57863">
    <property type="entry name" value="ArfGap/RecO-like zinc finger"/>
    <property type="match status" value="1"/>
</dbReference>
<dbReference type="EMBL" id="PNHG01000016">
    <property type="protein sequence ID" value="PMC63785.1"/>
    <property type="molecule type" value="Genomic_DNA"/>
</dbReference>
<dbReference type="Proteomes" id="UP000235836">
    <property type="component" value="Unassembled WGS sequence"/>
</dbReference>
<evidence type="ECO:0000256" key="1">
    <source>
        <dbReference type="ARBA" id="ARBA00003065"/>
    </source>
</evidence>
<dbReference type="GO" id="GO:0006302">
    <property type="term" value="P:double-strand break repair"/>
    <property type="evidence" value="ECO:0007669"/>
    <property type="project" value="TreeGrafter"/>
</dbReference>
<evidence type="ECO:0000256" key="7">
    <source>
        <dbReference type="ARBA" id="ARBA00033409"/>
    </source>
</evidence>
<dbReference type="GO" id="GO:0006310">
    <property type="term" value="P:DNA recombination"/>
    <property type="evidence" value="ECO:0007669"/>
    <property type="project" value="UniProtKB-UniRule"/>
</dbReference>
<accession>A0A2N6T3A5</accession>
<proteinExistence type="inferred from homology"/>
<dbReference type="SUPFAM" id="SSF50249">
    <property type="entry name" value="Nucleic acid-binding proteins"/>
    <property type="match status" value="1"/>
</dbReference>
<evidence type="ECO:0000256" key="5">
    <source>
        <dbReference type="ARBA" id="ARBA00023172"/>
    </source>
</evidence>
<dbReference type="InterPro" id="IPR022572">
    <property type="entry name" value="DNA_rep/recomb_RecO_N"/>
</dbReference>
<keyword evidence="6 8" id="KW-0234">DNA repair</keyword>
<dbReference type="InterPro" id="IPR037278">
    <property type="entry name" value="ARFGAP/RecO"/>
</dbReference>
<gene>
    <name evidence="8" type="primary">recO</name>
    <name evidence="10" type="ORF">CJ203_09230</name>
</gene>
<evidence type="ECO:0000313" key="10">
    <source>
        <dbReference type="EMBL" id="PMC63785.1"/>
    </source>
</evidence>
<organism evidence="10 11">
    <name type="scientific">Corynebacterium tuscaniense</name>
    <dbReference type="NCBI Taxonomy" id="302449"/>
    <lineage>
        <taxon>Bacteria</taxon>
        <taxon>Bacillati</taxon>
        <taxon>Actinomycetota</taxon>
        <taxon>Actinomycetes</taxon>
        <taxon>Mycobacteriales</taxon>
        <taxon>Corynebacteriaceae</taxon>
        <taxon>Corynebacterium</taxon>
    </lineage>
</organism>
<dbReference type="InterPro" id="IPR012340">
    <property type="entry name" value="NA-bd_OB-fold"/>
</dbReference>
<dbReference type="Gene3D" id="2.40.50.140">
    <property type="entry name" value="Nucleic acid-binding proteins"/>
    <property type="match status" value="1"/>
</dbReference>
<dbReference type="InterPro" id="IPR003717">
    <property type="entry name" value="RecO"/>
</dbReference>
<feature type="domain" description="DNA replication/recombination mediator RecO N-terminal" evidence="9">
    <location>
        <begin position="7"/>
        <end position="86"/>
    </location>
</feature>
<evidence type="ECO:0000256" key="4">
    <source>
        <dbReference type="ARBA" id="ARBA00022763"/>
    </source>
</evidence>
<comment type="function">
    <text evidence="1 8">Involved in DNA repair and RecF pathway recombination.</text>
</comment>
<evidence type="ECO:0000256" key="8">
    <source>
        <dbReference type="HAMAP-Rule" id="MF_00201"/>
    </source>
</evidence>
<dbReference type="NCBIfam" id="TIGR00613">
    <property type="entry name" value="reco"/>
    <property type="match status" value="1"/>
</dbReference>
<evidence type="ECO:0000256" key="6">
    <source>
        <dbReference type="ARBA" id="ARBA00023204"/>
    </source>
</evidence>
<dbReference type="PANTHER" id="PTHR33991">
    <property type="entry name" value="DNA REPAIR PROTEIN RECO"/>
    <property type="match status" value="1"/>
</dbReference>
<name>A0A2N6T3A5_9CORY</name>
<evidence type="ECO:0000259" key="9">
    <source>
        <dbReference type="Pfam" id="PF11967"/>
    </source>
</evidence>
<comment type="caution">
    <text evidence="10">The sequence shown here is derived from an EMBL/GenBank/DDBJ whole genome shotgun (WGS) entry which is preliminary data.</text>
</comment>
<dbReference type="GO" id="GO:0043590">
    <property type="term" value="C:bacterial nucleoid"/>
    <property type="evidence" value="ECO:0007669"/>
    <property type="project" value="TreeGrafter"/>
</dbReference>
<dbReference type="AlphaFoldDB" id="A0A2N6T3A5"/>
<dbReference type="RefSeq" id="WP_102724363.1">
    <property type="nucleotide sequence ID" value="NZ_PNHG01000016.1"/>
</dbReference>
<dbReference type="InterPro" id="IPR042242">
    <property type="entry name" value="RecO_C"/>
</dbReference>
<reference evidence="10 11" key="1">
    <citation type="submission" date="2017-09" db="EMBL/GenBank/DDBJ databases">
        <title>Bacterial strain isolated from the female urinary microbiota.</title>
        <authorList>
            <person name="Thomas-White K."/>
            <person name="Kumar N."/>
            <person name="Forster S."/>
            <person name="Putonti C."/>
            <person name="Lawley T."/>
            <person name="Wolfe A.J."/>
        </authorList>
    </citation>
    <scope>NUCLEOTIDE SEQUENCE [LARGE SCALE GENOMIC DNA]</scope>
    <source>
        <strain evidence="10 11">UMB0792</strain>
    </source>
</reference>
<dbReference type="Gene3D" id="1.20.1440.120">
    <property type="entry name" value="Recombination protein O, C-terminal domain"/>
    <property type="match status" value="1"/>
</dbReference>
<keyword evidence="4 8" id="KW-0227">DNA damage</keyword>
<evidence type="ECO:0000256" key="3">
    <source>
        <dbReference type="ARBA" id="ARBA00021310"/>
    </source>
</evidence>
<dbReference type="HAMAP" id="MF_00201">
    <property type="entry name" value="RecO"/>
    <property type="match status" value="1"/>
</dbReference>